<gene>
    <name evidence="5" type="ORF">VQ7734_02074</name>
</gene>
<comment type="catalytic activity">
    <reaction evidence="1">
        <text>2-phosphoglycolate + H2O = glycolate + phosphate</text>
        <dbReference type="Rhea" id="RHEA:14369"/>
        <dbReference type="ChEBI" id="CHEBI:15377"/>
        <dbReference type="ChEBI" id="CHEBI:29805"/>
        <dbReference type="ChEBI" id="CHEBI:43474"/>
        <dbReference type="ChEBI" id="CHEBI:58033"/>
        <dbReference type="EC" id="3.1.3.18"/>
    </reaction>
</comment>
<comment type="pathway">
    <text evidence="2">Organic acid metabolism; glycolate biosynthesis; glycolate from 2-phosphoglycolate: step 1/1.</text>
</comment>
<dbReference type="PANTHER" id="PTHR43434:SF1">
    <property type="entry name" value="PHOSPHOGLYCOLATE PHOSPHATASE"/>
    <property type="match status" value="1"/>
</dbReference>
<name>A0A1M7YUP3_9VIBR</name>
<dbReference type="Gene3D" id="1.10.150.240">
    <property type="entry name" value="Putative phosphatase, domain 2"/>
    <property type="match status" value="1"/>
</dbReference>
<dbReference type="RefSeq" id="WP_073582146.1">
    <property type="nucleotide sequence ID" value="NZ_AP024897.1"/>
</dbReference>
<dbReference type="Gene3D" id="3.40.50.1000">
    <property type="entry name" value="HAD superfamily/HAD-like"/>
    <property type="match status" value="1"/>
</dbReference>
<protein>
    <recommendedName>
        <fullName evidence="4">phosphoglycolate phosphatase</fullName>
        <ecNumber evidence="4">3.1.3.18</ecNumber>
    </recommendedName>
</protein>
<evidence type="ECO:0000256" key="1">
    <source>
        <dbReference type="ARBA" id="ARBA00000830"/>
    </source>
</evidence>
<dbReference type="Proteomes" id="UP000184600">
    <property type="component" value="Unassembled WGS sequence"/>
</dbReference>
<dbReference type="InterPro" id="IPR023214">
    <property type="entry name" value="HAD_sf"/>
</dbReference>
<sequence length="220" mass="25180">MRHLSDYDFYIFDCDGVIFDSNQLKIEAMKTALSTLFSDNEIITGCLDYFSKNFGKSRFHHVDYFVRDLLPVPDSEIEITKEKILVNYSALCKKLYLEAEFTPGFMNFLNQLKGRKYVASGSEQQELRDIFEQRGISEYFHGIFGSPQPKSEIISAIIESENNGCCVMFGDAESDLKASLSNQIDFIFYSPYSNVQEKMLGLCASHQFPAIHDFSEVILK</sequence>
<dbReference type="OrthoDB" id="9782449at2"/>
<proteinExistence type="inferred from homology"/>
<dbReference type="EC" id="3.1.3.18" evidence="4"/>
<dbReference type="InterPro" id="IPR050155">
    <property type="entry name" value="HAD-like_hydrolase_sf"/>
</dbReference>
<dbReference type="GO" id="GO:0005829">
    <property type="term" value="C:cytosol"/>
    <property type="evidence" value="ECO:0007669"/>
    <property type="project" value="TreeGrafter"/>
</dbReference>
<dbReference type="CDD" id="cd01427">
    <property type="entry name" value="HAD_like"/>
    <property type="match status" value="1"/>
</dbReference>
<evidence type="ECO:0000313" key="5">
    <source>
        <dbReference type="EMBL" id="SHO56305.1"/>
    </source>
</evidence>
<dbReference type="SUPFAM" id="SSF56784">
    <property type="entry name" value="HAD-like"/>
    <property type="match status" value="1"/>
</dbReference>
<dbReference type="AlphaFoldDB" id="A0A1M7YUP3"/>
<keyword evidence="6" id="KW-1185">Reference proteome</keyword>
<evidence type="ECO:0000256" key="3">
    <source>
        <dbReference type="ARBA" id="ARBA00006171"/>
    </source>
</evidence>
<dbReference type="InterPro" id="IPR023198">
    <property type="entry name" value="PGP-like_dom2"/>
</dbReference>
<dbReference type="InterPro" id="IPR036412">
    <property type="entry name" value="HAD-like_sf"/>
</dbReference>
<dbReference type="PANTHER" id="PTHR43434">
    <property type="entry name" value="PHOSPHOGLYCOLATE PHOSPHATASE"/>
    <property type="match status" value="1"/>
</dbReference>
<dbReference type="Pfam" id="PF00702">
    <property type="entry name" value="Hydrolase"/>
    <property type="match status" value="1"/>
</dbReference>
<accession>A0A1M7YUP3</accession>
<dbReference type="STRING" id="1117707.VQ7734_02074"/>
<dbReference type="SFLD" id="SFLDS00003">
    <property type="entry name" value="Haloacid_Dehalogenase"/>
    <property type="match status" value="1"/>
</dbReference>
<dbReference type="GO" id="GO:0008967">
    <property type="term" value="F:phosphoglycolate phosphatase activity"/>
    <property type="evidence" value="ECO:0007669"/>
    <property type="project" value="UniProtKB-EC"/>
</dbReference>
<evidence type="ECO:0000256" key="2">
    <source>
        <dbReference type="ARBA" id="ARBA00004818"/>
    </source>
</evidence>
<dbReference type="SFLD" id="SFLDG01129">
    <property type="entry name" value="C1.5:_HAD__Beta-PGM__Phosphata"/>
    <property type="match status" value="1"/>
</dbReference>
<reference evidence="6" key="1">
    <citation type="submission" date="2016-12" db="EMBL/GenBank/DDBJ databases">
        <authorList>
            <person name="Rodrigo-Torres L."/>
            <person name="Arahal R.D."/>
            <person name="Lucena T."/>
        </authorList>
    </citation>
    <scope>NUCLEOTIDE SEQUENCE [LARGE SCALE GENOMIC DNA]</scope>
</reference>
<evidence type="ECO:0000256" key="4">
    <source>
        <dbReference type="ARBA" id="ARBA00013078"/>
    </source>
</evidence>
<dbReference type="EMBL" id="FRFG01000023">
    <property type="protein sequence ID" value="SHO56305.1"/>
    <property type="molecule type" value="Genomic_DNA"/>
</dbReference>
<organism evidence="5 6">
    <name type="scientific">Vibrio quintilis</name>
    <dbReference type="NCBI Taxonomy" id="1117707"/>
    <lineage>
        <taxon>Bacteria</taxon>
        <taxon>Pseudomonadati</taxon>
        <taxon>Pseudomonadota</taxon>
        <taxon>Gammaproteobacteria</taxon>
        <taxon>Vibrionales</taxon>
        <taxon>Vibrionaceae</taxon>
        <taxon>Vibrio</taxon>
    </lineage>
</organism>
<evidence type="ECO:0000313" key="6">
    <source>
        <dbReference type="Proteomes" id="UP000184600"/>
    </source>
</evidence>
<dbReference type="GO" id="GO:0006281">
    <property type="term" value="P:DNA repair"/>
    <property type="evidence" value="ECO:0007669"/>
    <property type="project" value="TreeGrafter"/>
</dbReference>
<comment type="similarity">
    <text evidence="3">Belongs to the HAD-like hydrolase superfamily. CbbY/CbbZ/Gph/YieH family.</text>
</comment>